<proteinExistence type="predicted"/>
<evidence type="ECO:0000313" key="1">
    <source>
        <dbReference type="EMBL" id="GAA3673575.1"/>
    </source>
</evidence>
<comment type="caution">
    <text evidence="1">The sequence shown here is derived from an EMBL/GenBank/DDBJ whole genome shotgun (WGS) entry which is preliminary data.</text>
</comment>
<gene>
    <name evidence="1" type="ORF">GCM10023081_09900</name>
</gene>
<organism evidence="1 2">
    <name type="scientific">Arthrobacter ginkgonis</name>
    <dbReference type="NCBI Taxonomy" id="1630594"/>
    <lineage>
        <taxon>Bacteria</taxon>
        <taxon>Bacillati</taxon>
        <taxon>Actinomycetota</taxon>
        <taxon>Actinomycetes</taxon>
        <taxon>Micrococcales</taxon>
        <taxon>Micrococcaceae</taxon>
        <taxon>Arthrobacter</taxon>
    </lineage>
</organism>
<evidence type="ECO:0000313" key="2">
    <source>
        <dbReference type="Proteomes" id="UP001500752"/>
    </source>
</evidence>
<protein>
    <submittedName>
        <fullName evidence="1">Uncharacterized protein</fullName>
    </submittedName>
</protein>
<sequence>MSVWSPKPSGMEESRCVPPSRTVANWIGPFPAVPQVAGNGPHLCRAHLHPACPKWVQAPRLAPKFVRGPPRFFCAPGPVGGADLARVRAPGYG</sequence>
<keyword evidence="2" id="KW-1185">Reference proteome</keyword>
<accession>A0ABP7C017</accession>
<name>A0ABP7C017_9MICC</name>
<dbReference type="EMBL" id="BAABEO010000008">
    <property type="protein sequence ID" value="GAA3673575.1"/>
    <property type="molecule type" value="Genomic_DNA"/>
</dbReference>
<dbReference type="Proteomes" id="UP001500752">
    <property type="component" value="Unassembled WGS sequence"/>
</dbReference>
<reference evidence="2" key="1">
    <citation type="journal article" date="2019" name="Int. J. Syst. Evol. Microbiol.">
        <title>The Global Catalogue of Microorganisms (GCM) 10K type strain sequencing project: providing services to taxonomists for standard genome sequencing and annotation.</title>
        <authorList>
            <consortium name="The Broad Institute Genomics Platform"/>
            <consortium name="The Broad Institute Genome Sequencing Center for Infectious Disease"/>
            <person name="Wu L."/>
            <person name="Ma J."/>
        </authorList>
    </citation>
    <scope>NUCLEOTIDE SEQUENCE [LARGE SCALE GENOMIC DNA]</scope>
    <source>
        <strain evidence="2">JCM 30742</strain>
    </source>
</reference>